<dbReference type="PANTHER" id="PTHR43397:SF1">
    <property type="entry name" value="ERGOTHIONEINE BIOSYNTHESIS PROTEIN 1"/>
    <property type="match status" value="1"/>
</dbReference>
<feature type="domain" description="Histidine-specific methyltransferase SAM-dependent" evidence="4">
    <location>
        <begin position="28"/>
        <end position="324"/>
    </location>
</feature>
<dbReference type="EMBL" id="NEVK01000004">
    <property type="protein sequence ID" value="OZI22786.1"/>
    <property type="molecule type" value="Genomic_DNA"/>
</dbReference>
<sequence length="325" mass="36152">MVPPRSMFAPASHALAEDSPGAPAQASQELQAGLLAPSPHIDPKYLYDRLGSSLFTAITLLPEYYPTRCEAEILQEHAADIAAHAGKVEALIDVGAGDCVKAERLFASLQPRRYVPIDISAGYLQTAVQRLQHAHPDIEIMAVCQDVHDTLDLPHAIPERNRLFFYPGSSIGNLDPGRAARMLARIRAACPGGGLLVGVDRVKPRSILEPAYDDALRLTAAFNLNLLRHVNQLLGSDFQVDDWSHVAHYDEANSRIQMFLQAQRDVLVRWPAGQRRFAAGQRIHTENSYKYTPEKFRDLLAQAGFRDIQHWSDERGWFSVFSARA</sequence>
<evidence type="ECO:0000256" key="1">
    <source>
        <dbReference type="ARBA" id="ARBA00022603"/>
    </source>
</evidence>
<keyword evidence="2 5" id="KW-0808">Transferase</keyword>
<dbReference type="GO" id="GO:0008168">
    <property type="term" value="F:methyltransferase activity"/>
    <property type="evidence" value="ECO:0007669"/>
    <property type="project" value="UniProtKB-KW"/>
</dbReference>
<evidence type="ECO:0000313" key="5">
    <source>
        <dbReference type="EMBL" id="OZI22786.1"/>
    </source>
</evidence>
<dbReference type="RefSeq" id="WP_094796669.1">
    <property type="nucleotide sequence ID" value="NZ_NEVK01000004.1"/>
</dbReference>
<dbReference type="InterPro" id="IPR019257">
    <property type="entry name" value="MeTrfase_dom"/>
</dbReference>
<proteinExistence type="predicted"/>
<comment type="caution">
    <text evidence="5">The sequence shown here is derived from an EMBL/GenBank/DDBJ whole genome shotgun (WGS) entry which is preliminary data.</text>
</comment>
<name>A0A261RCN7_9BORD</name>
<reference evidence="6" key="1">
    <citation type="submission" date="2017-05" db="EMBL/GenBank/DDBJ databases">
        <title>Complete and WGS of Bordetella genogroups.</title>
        <authorList>
            <person name="Spilker T."/>
            <person name="Lipuma J."/>
        </authorList>
    </citation>
    <scope>NUCLEOTIDE SEQUENCE [LARGE SCALE GENOMIC DNA]</scope>
    <source>
        <strain evidence="6">AU18089</strain>
    </source>
</reference>
<evidence type="ECO:0000256" key="3">
    <source>
        <dbReference type="SAM" id="MobiDB-lite"/>
    </source>
</evidence>
<dbReference type="NCBIfam" id="TIGR03438">
    <property type="entry name" value="egtD_ergothio"/>
    <property type="match status" value="1"/>
</dbReference>
<dbReference type="GO" id="GO:0032259">
    <property type="term" value="P:methylation"/>
    <property type="evidence" value="ECO:0007669"/>
    <property type="project" value="UniProtKB-KW"/>
</dbReference>
<dbReference type="SUPFAM" id="SSF53335">
    <property type="entry name" value="S-adenosyl-L-methionine-dependent methyltransferases"/>
    <property type="match status" value="1"/>
</dbReference>
<dbReference type="PIRSF" id="PIRSF018005">
    <property type="entry name" value="UCP018005"/>
    <property type="match status" value="1"/>
</dbReference>
<dbReference type="Pfam" id="PF10017">
    <property type="entry name" value="Methyltransf_33"/>
    <property type="match status" value="1"/>
</dbReference>
<dbReference type="InterPro" id="IPR029063">
    <property type="entry name" value="SAM-dependent_MTases_sf"/>
</dbReference>
<evidence type="ECO:0000256" key="2">
    <source>
        <dbReference type="ARBA" id="ARBA00022679"/>
    </source>
</evidence>
<dbReference type="AlphaFoldDB" id="A0A261RCN7"/>
<evidence type="ECO:0000313" key="6">
    <source>
        <dbReference type="Proteomes" id="UP000216947"/>
    </source>
</evidence>
<protein>
    <submittedName>
        <fullName evidence="5">L-histidine N(Alpha)-methyltransferase</fullName>
    </submittedName>
</protein>
<dbReference type="InterPro" id="IPR017804">
    <property type="entry name" value="MeTrfase_EgtD-like"/>
</dbReference>
<evidence type="ECO:0000259" key="4">
    <source>
        <dbReference type="Pfam" id="PF10017"/>
    </source>
</evidence>
<dbReference type="Proteomes" id="UP000216947">
    <property type="component" value="Unassembled WGS sequence"/>
</dbReference>
<dbReference type="Gene3D" id="3.40.50.150">
    <property type="entry name" value="Vaccinia Virus protein VP39"/>
    <property type="match status" value="1"/>
</dbReference>
<keyword evidence="6" id="KW-1185">Reference proteome</keyword>
<feature type="region of interest" description="Disordered" evidence="3">
    <location>
        <begin position="1"/>
        <end position="29"/>
    </location>
</feature>
<gene>
    <name evidence="5" type="ORF">CAL19_09775</name>
</gene>
<dbReference type="PANTHER" id="PTHR43397">
    <property type="entry name" value="ERGOTHIONEINE BIOSYNTHESIS PROTEIN 1"/>
    <property type="match status" value="1"/>
</dbReference>
<dbReference type="InterPro" id="IPR051128">
    <property type="entry name" value="EgtD_Methyltrsf_superfamily"/>
</dbReference>
<keyword evidence="1 5" id="KW-0489">Methyltransferase</keyword>
<accession>A0A261RCN7</accession>
<dbReference type="InterPro" id="IPR035094">
    <property type="entry name" value="EgtD"/>
</dbReference>
<organism evidence="5 6">
    <name type="scientific">Bordetella genomosp. 7</name>
    <dbReference type="NCBI Taxonomy" id="1416805"/>
    <lineage>
        <taxon>Bacteria</taxon>
        <taxon>Pseudomonadati</taxon>
        <taxon>Pseudomonadota</taxon>
        <taxon>Betaproteobacteria</taxon>
        <taxon>Burkholderiales</taxon>
        <taxon>Alcaligenaceae</taxon>
        <taxon>Bordetella</taxon>
    </lineage>
</organism>